<dbReference type="CDD" id="cd06418">
    <property type="entry name" value="GH25_BacA-like"/>
    <property type="match status" value="1"/>
</dbReference>
<evidence type="ECO:0000259" key="2">
    <source>
        <dbReference type="Pfam" id="PF08924"/>
    </source>
</evidence>
<keyword evidence="3" id="KW-0378">Hydrolase</keyword>
<evidence type="ECO:0000256" key="1">
    <source>
        <dbReference type="SAM" id="MobiDB-lite"/>
    </source>
</evidence>
<dbReference type="RefSeq" id="WP_220480792.1">
    <property type="nucleotide sequence ID" value="NZ_JACGWZ010000008.1"/>
</dbReference>
<feature type="region of interest" description="Disordered" evidence="1">
    <location>
        <begin position="1"/>
        <end position="25"/>
    </location>
</feature>
<gene>
    <name evidence="3" type="ORF">FHX42_005020</name>
</gene>
<dbReference type="InterPro" id="IPR015020">
    <property type="entry name" value="Rv2525c-like_Glyco_Hydro-like"/>
</dbReference>
<evidence type="ECO:0000313" key="3">
    <source>
        <dbReference type="EMBL" id="MBA8827624.1"/>
    </source>
</evidence>
<name>A0A839E1D8_9PSEU</name>
<dbReference type="GO" id="GO:0016787">
    <property type="term" value="F:hydrolase activity"/>
    <property type="evidence" value="ECO:0007669"/>
    <property type="project" value="UniProtKB-KW"/>
</dbReference>
<keyword evidence="4" id="KW-1185">Reference proteome</keyword>
<feature type="domain" description="Rv2525c-like glycoside hydrolase-like" evidence="2">
    <location>
        <begin position="293"/>
        <end position="476"/>
    </location>
</feature>
<comment type="caution">
    <text evidence="3">The sequence shown here is derived from an EMBL/GenBank/DDBJ whole genome shotgun (WGS) entry which is preliminary data.</text>
</comment>
<sequence length="663" mass="71699">MNDDAHQAMGEEWTRRSSKDSSGSAKTYGGIAGYEPCPEDGVTGWATTYSLTMGLQHELGIGPVVANFGPGTLAGIQARPDTALGEENANIRNILQCGLFAKGYWGGSGDGTYSSTTDRAVTEMAYDMGTTSPGEPQFVTPEVFKALLSMDAYVVTAGGTEKVRHIRQSLMKALQYEVGIPEDLANGNFGPGTKAGLRRNPVSVGSTGILVQLFSAACVFDEPVGNVRTTFTHSFDADLEEFVKIFQRFSALDDTGRGDYRTWAQLLISTGDPDRSASGCDTRFTIAADRARALFDDGYRYVGRYLGEPPESTLNKELQPGELANIFDAGLSVFPIWQYNARELADFSYTSGFQVALRAHERAVHHGFNRGTVIYFAVDYDVTQADIESNIVPYFSGVPAGLINQGKRYVHGVYGARNVGAEVTKSTYARWSSVSGMSRGFSGNLGFPLPANWAFNQIKEFTFTGGGTEFDLDNDVHKSGTDQGQESVNKPSTPSDEFVAYVQMLYDWELNHGSAGPSLRVMEYIRSGSHNEFQWKRLLGGVDEAFIAYANEHGAYLMREFEDSFTGHELGADTRPGTPIARNCSRRPESVRPSVSPTSSRTRTGTCSPRRSVVARTSSTPSGSTTSATETWGDSAITSTGVSGGGDGRERGVHGPQRAHHGG</sequence>
<dbReference type="Pfam" id="PF08924">
    <property type="entry name" value="Rv2525c_GlyHyd-like"/>
    <property type="match status" value="1"/>
</dbReference>
<dbReference type="EMBL" id="JACGWZ010000008">
    <property type="protein sequence ID" value="MBA8827624.1"/>
    <property type="molecule type" value="Genomic_DNA"/>
</dbReference>
<reference evidence="3 4" key="1">
    <citation type="submission" date="2020-07" db="EMBL/GenBank/DDBJ databases">
        <title>Sequencing the genomes of 1000 actinobacteria strains.</title>
        <authorList>
            <person name="Klenk H.-P."/>
        </authorList>
    </citation>
    <scope>NUCLEOTIDE SEQUENCE [LARGE SCALE GENOMIC DNA]</scope>
    <source>
        <strain evidence="3 4">DSM 45975</strain>
    </source>
</reference>
<feature type="region of interest" description="Disordered" evidence="1">
    <location>
        <begin position="474"/>
        <end position="494"/>
    </location>
</feature>
<organism evidence="3 4">
    <name type="scientific">Halosaccharopolyspora lacisalsi</name>
    <dbReference type="NCBI Taxonomy" id="1000566"/>
    <lineage>
        <taxon>Bacteria</taxon>
        <taxon>Bacillati</taxon>
        <taxon>Actinomycetota</taxon>
        <taxon>Actinomycetes</taxon>
        <taxon>Pseudonocardiales</taxon>
        <taxon>Pseudonocardiaceae</taxon>
        <taxon>Halosaccharopolyspora</taxon>
    </lineage>
</organism>
<feature type="compositionally biased region" description="Polar residues" evidence="1">
    <location>
        <begin position="481"/>
        <end position="494"/>
    </location>
</feature>
<proteinExistence type="predicted"/>
<protein>
    <submittedName>
        <fullName evidence="3">Peptidoglycan hydrolase-like protein with peptidoglycan-binding domain</fullName>
    </submittedName>
</protein>
<evidence type="ECO:0000313" key="4">
    <source>
        <dbReference type="Proteomes" id="UP000569329"/>
    </source>
</evidence>
<dbReference type="Gene3D" id="3.20.20.80">
    <property type="entry name" value="Glycosidases"/>
    <property type="match status" value="1"/>
</dbReference>
<dbReference type="Proteomes" id="UP000569329">
    <property type="component" value="Unassembled WGS sequence"/>
</dbReference>
<dbReference type="SUPFAM" id="SSF51445">
    <property type="entry name" value="(Trans)glycosidases"/>
    <property type="match status" value="1"/>
</dbReference>
<dbReference type="InterPro" id="IPR017853">
    <property type="entry name" value="GH"/>
</dbReference>
<feature type="compositionally biased region" description="Low complexity" evidence="1">
    <location>
        <begin position="591"/>
        <end position="631"/>
    </location>
</feature>
<dbReference type="AlphaFoldDB" id="A0A839E1D8"/>
<accession>A0A839E1D8</accession>
<feature type="region of interest" description="Disordered" evidence="1">
    <location>
        <begin position="568"/>
        <end position="663"/>
    </location>
</feature>